<dbReference type="RefSeq" id="WP_122201541.1">
    <property type="nucleotide sequence ID" value="NZ_CABJFV010000007.1"/>
</dbReference>
<dbReference type="PROSITE" id="PS51257">
    <property type="entry name" value="PROKAR_LIPOPROTEIN"/>
    <property type="match status" value="1"/>
</dbReference>
<proteinExistence type="predicted"/>
<accession>A0A413VMW3</accession>
<organism evidence="1 2">
    <name type="scientific">Bacteroides nordii</name>
    <dbReference type="NCBI Taxonomy" id="291645"/>
    <lineage>
        <taxon>Bacteria</taxon>
        <taxon>Pseudomonadati</taxon>
        <taxon>Bacteroidota</taxon>
        <taxon>Bacteroidia</taxon>
        <taxon>Bacteroidales</taxon>
        <taxon>Bacteroidaceae</taxon>
        <taxon>Bacteroides</taxon>
    </lineage>
</organism>
<dbReference type="AlphaFoldDB" id="A0A413VMW3"/>
<dbReference type="Proteomes" id="UP000284379">
    <property type="component" value="Unassembled WGS sequence"/>
</dbReference>
<dbReference type="EMBL" id="QSGO01000007">
    <property type="protein sequence ID" value="RHB34960.1"/>
    <property type="molecule type" value="Genomic_DNA"/>
</dbReference>
<evidence type="ECO:0000313" key="1">
    <source>
        <dbReference type="EMBL" id="RHB34960.1"/>
    </source>
</evidence>
<comment type="caution">
    <text evidence="1">The sequence shown here is derived from an EMBL/GenBank/DDBJ whole genome shotgun (WGS) entry which is preliminary data.</text>
</comment>
<evidence type="ECO:0000313" key="2">
    <source>
        <dbReference type="Proteomes" id="UP000284379"/>
    </source>
</evidence>
<gene>
    <name evidence="1" type="ORF">DW888_10910</name>
</gene>
<dbReference type="InterPro" id="IPR025396">
    <property type="entry name" value="DUF4302"/>
</dbReference>
<sequence length="422" mass="47991">MRKLTKYLNRGIWMLSFMALFFTSCENEVDDVFAQSASERMKTFLKQCDDILQTAPNGWRLDYQPANAVSYVSFIMKFTGKDRVYMWSNYEDESTTTYNLNSGEGPMLSFDTYSVIHTYADPSTTPLGEGYKGDFEFIIMELTQDSLVCKGRKNQDRVVFKKVGAGEQHKIRLIREMDIASISNNSFFHCLKSPTAATADVTLSDDKKELVFKEMQGETVKTSSAAFTFTDTGFDLTAPVTVNSKSIQHFVWNNAKARFVAENTDTLMTSKTPLIVYPTLQQAAGNTYRLIGGSYDVQGWVELYKYKYPNYAGAQLTMDVDGKTGFSVLLSIDGKDAPQTVLAKEIKKQRDDIAVFVRYGKDEPEGWIGDEVINIYDNIIGIQMYSYFFDSTGHSVVLKDNKLYLVNTKKNWVWMEFEKVNK</sequence>
<reference evidence="1 2" key="1">
    <citation type="submission" date="2018-08" db="EMBL/GenBank/DDBJ databases">
        <title>A genome reference for cultivated species of the human gut microbiota.</title>
        <authorList>
            <person name="Zou Y."/>
            <person name="Xue W."/>
            <person name="Luo G."/>
        </authorList>
    </citation>
    <scope>NUCLEOTIDE SEQUENCE [LARGE SCALE GENOMIC DNA]</scope>
    <source>
        <strain evidence="1 2">AM40-30BH</strain>
    </source>
</reference>
<dbReference type="Pfam" id="PF14135">
    <property type="entry name" value="DUF4302"/>
    <property type="match status" value="1"/>
</dbReference>
<name>A0A413VMW3_9BACE</name>
<protein>
    <submittedName>
        <fullName evidence="1">DUF4302 domain-containing protein</fullName>
    </submittedName>
</protein>